<keyword evidence="5" id="KW-0175">Coiled coil</keyword>
<feature type="domain" description="Vacuolar protein 14 C-terminal Fig4-binding" evidence="8">
    <location>
        <begin position="1027"/>
        <end position="1199"/>
    </location>
</feature>
<sequence length="1354" mass="157486">MFLNLIKGLEKNEDKENVININIQKLLGDKTYEKRKKGAQELAEEVKILLLKEENDEQEQIDKLLNRYNNEEGTANECKNISEKEINIISKLNGKSDIDINNEYYFSSYNENLQGRDVDTNKSDEELVHVKKEDEPGEAEENKRNRRRCSARSSNGDEKNRVNGEEKRFYDADPLQDDAHKRIAQSERESLNKEITEENFVLGSEIIKKLLIDKCRENCDIDAEFTKTNGVTGSNKYIRNMTNVDMDEKKKRKLNDILYENAIHVEYLNRKYQNDKILNIIYFLDKKFIQSVNSSERCGGLISLAFISISLDIKIKYYFSEILKIIISCMNDPDSKVRYYVCESLYNLCKVSKSVAFSNIEDIFSCLYRIFSDPCPNVKTGGAFLDSLLKDMTCSYNNIFNIYKIIYILKDNIYIENTNVRQLIISWLFFLQNIPTVNIFEYFHFFIRDLFLMLSDENKDIQKQANQCLDLYIDKIITSNYEHCRSFFRHIVHIFLEFSTHKNTIIKHKSLLWIYHFINILNIHFYNVFKSEKKNNYFIIDLLKKIIFCTSDVSFDIHYTARKCNELLISFIKFSALDSVPLITKLLCNIINTKIEKSELVLSGRDVVNNVELRNVKQMSGHEGYRKRNPSKRKDAPLFSCVNEKVTANRGEVVHTENLLSTEDVDPGRTRGGDEKGRDDDGKGRDDGGKGKCGNDPNSAPEYGGNYRKDECNMRDKGIHGYSSQVRDDVGEESSLHHPLDSNALSEKIEEKGIYDNGKRGPNGDENSSVYESSGGDDNVGSNAGSNVGSNDDAQFNYINNKGKRKAKSRGGNEGGEKENRNNEENEKEMLSHESYRPFCKTEKESEEVQKSALTGSSSKENQENLGEKQQIRFIDKHEALMGELREKNILLKDMNKCEAYFINRILGKSRKNIGEEEEEEEEKKNIVEGEDNGMFYDNLEKRNIYPIIMCLHWLIEILVYKSDEIKSYYDNIIICVFNCLKNDDNQVVLLSLTVLSAMCSTVNNKFHFYEKISYNLLKLFKNDEYLLIHKGKIIVQYISRCLNNKKFYAYLSYLLINENNYLFVNKFIQVLNWVLLTSNETKYLRNALFLKKYYPLFSIILIAWFSNPLSAISFLLWLQKYELAYLICSYLTLVNINSDFFHQLDNFIFLFESPVFSKQRIHLIYPKNYPFLIKSLMILSLMLPLNTSNNILQKRLQISQLSILTSNERVSQFVDVHNHNGICLMEETRGEASVDVPPIADAEAEVPVEVEVEAACMGGTDQPIADEVTELFRMESEEKMKEHNIIEKTDEEKRMEEKQWDSKYTYLLNNVRNKFLKGDMPNRDTNDKKVECSEFVHIFKTVLKKHKIIRYYV</sequence>
<evidence type="ECO:0000256" key="3">
    <source>
        <dbReference type="ARBA" id="ARBA00022737"/>
    </source>
</evidence>
<evidence type="ECO:0000256" key="5">
    <source>
        <dbReference type="SAM" id="Coils"/>
    </source>
</evidence>
<dbReference type="PANTHER" id="PTHR16023">
    <property type="entry name" value="TAX1 BINDING PROTEIN-RELATED"/>
    <property type="match status" value="1"/>
</dbReference>
<dbReference type="Proteomes" id="UP000242942">
    <property type="component" value="Chromosome 14"/>
</dbReference>
<comment type="similarity">
    <text evidence="2">Belongs to the VAC14 family.</text>
</comment>
<feature type="region of interest" description="Disordered" evidence="6">
    <location>
        <begin position="727"/>
        <end position="867"/>
    </location>
</feature>
<dbReference type="Gene3D" id="1.25.10.10">
    <property type="entry name" value="Leucine-rich Repeat Variant"/>
    <property type="match status" value="2"/>
</dbReference>
<dbReference type="InterPro" id="IPR016024">
    <property type="entry name" value="ARM-type_fold"/>
</dbReference>
<evidence type="ECO:0000259" key="8">
    <source>
        <dbReference type="Pfam" id="PF11916"/>
    </source>
</evidence>
<evidence type="ECO:0000256" key="6">
    <source>
        <dbReference type="SAM" id="MobiDB-lite"/>
    </source>
</evidence>
<gene>
    <name evidence="9" type="primary">PocGH01_14051400</name>
    <name evidence="9" type="ORF">POCGH01_14051400</name>
</gene>
<feature type="coiled-coil region" evidence="5">
    <location>
        <begin position="39"/>
        <end position="74"/>
    </location>
</feature>
<dbReference type="InterPro" id="IPR011989">
    <property type="entry name" value="ARM-like"/>
</dbReference>
<reference evidence="9 10" key="1">
    <citation type="submission" date="2016-06" db="EMBL/GenBank/DDBJ databases">
        <authorList>
            <consortium name="Pathogen Informatics"/>
        </authorList>
    </citation>
    <scope>NUCLEOTIDE SEQUENCE [LARGE SCALE GENOMIC DNA]</scope>
    <source>
        <strain evidence="9">PocGH01</strain>
    </source>
</reference>
<feature type="region of interest" description="Disordered" evidence="6">
    <location>
        <begin position="652"/>
        <end position="711"/>
    </location>
</feature>
<dbReference type="Pfam" id="PF12755">
    <property type="entry name" value="Vac14_Fab1_bd"/>
    <property type="match status" value="1"/>
</dbReference>
<dbReference type="Pfam" id="PF11916">
    <property type="entry name" value="Vac14_Fig4_bd"/>
    <property type="match status" value="1"/>
</dbReference>
<dbReference type="SUPFAM" id="SSF48371">
    <property type="entry name" value="ARM repeat"/>
    <property type="match status" value="1"/>
</dbReference>
<dbReference type="VEuPathDB" id="PlasmoDB:POWCR01_140045600"/>
<dbReference type="GO" id="GO:0070772">
    <property type="term" value="C:PAS complex"/>
    <property type="evidence" value="ECO:0007669"/>
    <property type="project" value="InterPro"/>
</dbReference>
<evidence type="ECO:0000256" key="2">
    <source>
        <dbReference type="ARBA" id="ARBA00010225"/>
    </source>
</evidence>
<evidence type="ECO:0000313" key="9">
    <source>
        <dbReference type="EMBL" id="SCQ17069.1"/>
    </source>
</evidence>
<dbReference type="InterPro" id="IPR021841">
    <property type="entry name" value="VAC14_Fig4p-bd"/>
</dbReference>
<evidence type="ECO:0000256" key="7">
    <source>
        <dbReference type="SAM" id="Phobius"/>
    </source>
</evidence>
<feature type="compositionally biased region" description="Basic and acidic residues" evidence="6">
    <location>
        <begin position="155"/>
        <end position="174"/>
    </location>
</feature>
<feature type="region of interest" description="Disordered" evidence="6">
    <location>
        <begin position="131"/>
        <end position="174"/>
    </location>
</feature>
<keyword evidence="7" id="KW-1133">Transmembrane helix</keyword>
<evidence type="ECO:0000313" key="10">
    <source>
        <dbReference type="Proteomes" id="UP000242942"/>
    </source>
</evidence>
<dbReference type="OrthoDB" id="5574975at2759"/>
<evidence type="ECO:0000256" key="4">
    <source>
        <dbReference type="ARBA" id="ARBA00023136"/>
    </source>
</evidence>
<feature type="transmembrane region" description="Helical" evidence="7">
    <location>
        <begin position="1094"/>
        <end position="1118"/>
    </location>
</feature>
<feature type="compositionally biased region" description="Basic and acidic residues" evidence="6">
    <location>
        <begin position="815"/>
        <end position="850"/>
    </location>
</feature>
<dbReference type="InterPro" id="IPR026825">
    <property type="entry name" value="Vac14"/>
</dbReference>
<feature type="compositionally biased region" description="Basic and acidic residues" evidence="6">
    <location>
        <begin position="727"/>
        <end position="740"/>
    </location>
</feature>
<name>A0A1D3UAA7_PLAOA</name>
<dbReference type="VEuPathDB" id="PlasmoDB:PocGH01_14051400"/>
<feature type="compositionally biased region" description="Basic and acidic residues" evidence="6">
    <location>
        <begin position="666"/>
        <end position="690"/>
    </location>
</feature>
<dbReference type="GO" id="GO:0006661">
    <property type="term" value="P:phosphatidylinositol biosynthetic process"/>
    <property type="evidence" value="ECO:0007669"/>
    <property type="project" value="InterPro"/>
</dbReference>
<evidence type="ECO:0000256" key="1">
    <source>
        <dbReference type="ARBA" id="ARBA00004308"/>
    </source>
</evidence>
<proteinExistence type="inferred from homology"/>
<keyword evidence="10" id="KW-1185">Reference proteome</keyword>
<dbReference type="GO" id="GO:0010008">
    <property type="term" value="C:endosome membrane"/>
    <property type="evidence" value="ECO:0007669"/>
    <property type="project" value="TreeGrafter"/>
</dbReference>
<dbReference type="EMBL" id="LT594595">
    <property type="protein sequence ID" value="SCQ17069.1"/>
    <property type="molecule type" value="Genomic_DNA"/>
</dbReference>
<keyword evidence="7" id="KW-0812">Transmembrane</keyword>
<feature type="compositionally biased region" description="Basic and acidic residues" evidence="6">
    <location>
        <begin position="747"/>
        <end position="763"/>
    </location>
</feature>
<comment type="subcellular location">
    <subcellularLocation>
        <location evidence="1">Endomembrane system</location>
    </subcellularLocation>
</comment>
<protein>
    <recommendedName>
        <fullName evidence="8">Vacuolar protein 14 C-terminal Fig4-binding domain-containing protein</fullName>
    </recommendedName>
</protein>
<feature type="compositionally biased region" description="Polar residues" evidence="6">
    <location>
        <begin position="780"/>
        <end position="800"/>
    </location>
</feature>
<organism evidence="9 10">
    <name type="scientific">Plasmodium ovale</name>
    <name type="common">malaria parasite P. ovale</name>
    <dbReference type="NCBI Taxonomy" id="36330"/>
    <lineage>
        <taxon>Eukaryota</taxon>
        <taxon>Sar</taxon>
        <taxon>Alveolata</taxon>
        <taxon>Apicomplexa</taxon>
        <taxon>Aconoidasida</taxon>
        <taxon>Haemosporida</taxon>
        <taxon>Plasmodiidae</taxon>
        <taxon>Plasmodium</taxon>
        <taxon>Plasmodium (Plasmodium)</taxon>
    </lineage>
</organism>
<keyword evidence="3" id="KW-0677">Repeat</keyword>
<accession>A0A1D3UAA7</accession>
<dbReference type="PANTHER" id="PTHR16023:SF0">
    <property type="entry name" value="PROTEIN VAC14 HOMOLOG"/>
    <property type="match status" value="1"/>
</dbReference>
<keyword evidence="4 7" id="KW-0472">Membrane</keyword>